<dbReference type="GO" id="GO:0004719">
    <property type="term" value="F:protein-L-isoaspartate (D-aspartate) O-methyltransferase activity"/>
    <property type="evidence" value="ECO:0007669"/>
    <property type="project" value="UniProtKB-EC"/>
</dbReference>
<protein>
    <recommendedName>
        <fullName evidence="4">Protein-L-isoaspartate O-methyltransferase</fullName>
        <ecNumber evidence="3">2.1.1.77</ecNumber>
    </recommendedName>
    <alternativeName>
        <fullName evidence="11">L-isoaspartyl protein carboxyl methyltransferase</fullName>
    </alternativeName>
    <alternativeName>
        <fullName evidence="9">Protein L-isoaspartyl methyltransferase</fullName>
    </alternativeName>
    <alternativeName>
        <fullName evidence="10">Protein-beta-aspartate methyltransferase</fullName>
    </alternativeName>
</protein>
<dbReference type="Gene3D" id="3.40.50.150">
    <property type="entry name" value="Vaccinia Virus protein VP39"/>
    <property type="match status" value="1"/>
</dbReference>
<dbReference type="GO" id="GO:0005737">
    <property type="term" value="C:cytoplasm"/>
    <property type="evidence" value="ECO:0007669"/>
    <property type="project" value="UniProtKB-SubCell"/>
</dbReference>
<gene>
    <name evidence="12" type="ORF">GC722_15880</name>
</gene>
<dbReference type="EC" id="2.1.1.77" evidence="3"/>
<evidence type="ECO:0000256" key="3">
    <source>
        <dbReference type="ARBA" id="ARBA00011890"/>
    </source>
</evidence>
<evidence type="ECO:0000256" key="1">
    <source>
        <dbReference type="ARBA" id="ARBA00004496"/>
    </source>
</evidence>
<evidence type="ECO:0000256" key="8">
    <source>
        <dbReference type="ARBA" id="ARBA00022691"/>
    </source>
</evidence>
<evidence type="ECO:0000256" key="11">
    <source>
        <dbReference type="ARBA" id="ARBA00031350"/>
    </source>
</evidence>
<evidence type="ECO:0000313" key="12">
    <source>
        <dbReference type="EMBL" id="MVA77486.1"/>
    </source>
</evidence>
<dbReference type="AlphaFoldDB" id="A0A6A9V1M4"/>
<keyword evidence="7 12" id="KW-0808">Transferase</keyword>
<proteinExistence type="inferred from homology"/>
<dbReference type="Proteomes" id="UP000435304">
    <property type="component" value="Unassembled WGS sequence"/>
</dbReference>
<dbReference type="EMBL" id="WPCU01000010">
    <property type="protein sequence ID" value="MVA77486.1"/>
    <property type="molecule type" value="Genomic_DNA"/>
</dbReference>
<evidence type="ECO:0000256" key="2">
    <source>
        <dbReference type="ARBA" id="ARBA00005369"/>
    </source>
</evidence>
<dbReference type="InterPro" id="IPR000682">
    <property type="entry name" value="PCMT"/>
</dbReference>
<comment type="caution">
    <text evidence="12">The sequence shown here is derived from an EMBL/GenBank/DDBJ whole genome shotgun (WGS) entry which is preliminary data.</text>
</comment>
<reference evidence="12 13" key="1">
    <citation type="submission" date="2019-12" db="EMBL/GenBank/DDBJ databases">
        <title>Auraticoccus cholistani sp. nov., an actinomycete isolated from soil of Cholistan desert.</title>
        <authorList>
            <person name="Cheema M.T."/>
        </authorList>
    </citation>
    <scope>NUCLEOTIDE SEQUENCE [LARGE SCALE GENOMIC DNA]</scope>
    <source>
        <strain evidence="12 13">F435</strain>
    </source>
</reference>
<comment type="similarity">
    <text evidence="2">Belongs to the methyltransferase superfamily. L-isoaspartyl/D-aspartyl protein methyltransferase family.</text>
</comment>
<evidence type="ECO:0000256" key="4">
    <source>
        <dbReference type="ARBA" id="ARBA00013346"/>
    </source>
</evidence>
<evidence type="ECO:0000256" key="9">
    <source>
        <dbReference type="ARBA" id="ARBA00030757"/>
    </source>
</evidence>
<dbReference type="CDD" id="cd02440">
    <property type="entry name" value="AdoMet_MTases"/>
    <property type="match status" value="1"/>
</dbReference>
<dbReference type="GO" id="GO:0032259">
    <property type="term" value="P:methylation"/>
    <property type="evidence" value="ECO:0007669"/>
    <property type="project" value="UniProtKB-KW"/>
</dbReference>
<organism evidence="12 13">
    <name type="scientific">Auraticoccus cholistanensis</name>
    <dbReference type="NCBI Taxonomy" id="2656650"/>
    <lineage>
        <taxon>Bacteria</taxon>
        <taxon>Bacillati</taxon>
        <taxon>Actinomycetota</taxon>
        <taxon>Actinomycetes</taxon>
        <taxon>Propionibacteriales</taxon>
        <taxon>Propionibacteriaceae</taxon>
        <taxon>Auraticoccus</taxon>
    </lineage>
</organism>
<keyword evidence="8" id="KW-0949">S-adenosyl-L-methionine</keyword>
<name>A0A6A9V1M4_9ACTN</name>
<evidence type="ECO:0000256" key="5">
    <source>
        <dbReference type="ARBA" id="ARBA00022490"/>
    </source>
</evidence>
<comment type="subcellular location">
    <subcellularLocation>
        <location evidence="1">Cytoplasm</location>
    </subcellularLocation>
</comment>
<dbReference type="SUPFAM" id="SSF53335">
    <property type="entry name" value="S-adenosyl-L-methionine-dependent methyltransferases"/>
    <property type="match status" value="1"/>
</dbReference>
<evidence type="ECO:0000313" key="13">
    <source>
        <dbReference type="Proteomes" id="UP000435304"/>
    </source>
</evidence>
<keyword evidence="6 12" id="KW-0489">Methyltransferase</keyword>
<dbReference type="PANTHER" id="PTHR11579">
    <property type="entry name" value="PROTEIN-L-ISOASPARTATE O-METHYLTRANSFERASE"/>
    <property type="match status" value="1"/>
</dbReference>
<dbReference type="RefSeq" id="WP_156611706.1">
    <property type="nucleotide sequence ID" value="NZ_WPCU01000010.1"/>
</dbReference>
<dbReference type="Pfam" id="PF01135">
    <property type="entry name" value="PCMT"/>
    <property type="match status" value="1"/>
</dbReference>
<dbReference type="InterPro" id="IPR029063">
    <property type="entry name" value="SAM-dependent_MTases_sf"/>
</dbReference>
<evidence type="ECO:0000256" key="10">
    <source>
        <dbReference type="ARBA" id="ARBA00031323"/>
    </source>
</evidence>
<evidence type="ECO:0000256" key="6">
    <source>
        <dbReference type="ARBA" id="ARBA00022603"/>
    </source>
</evidence>
<dbReference type="PANTHER" id="PTHR11579:SF0">
    <property type="entry name" value="PROTEIN-L-ISOASPARTATE(D-ASPARTATE) O-METHYLTRANSFERASE"/>
    <property type="match status" value="1"/>
</dbReference>
<accession>A0A6A9V1M4</accession>
<evidence type="ECO:0000256" key="7">
    <source>
        <dbReference type="ARBA" id="ARBA00022679"/>
    </source>
</evidence>
<keyword evidence="5" id="KW-0963">Cytoplasm</keyword>
<sequence>MATAQQRVDEALAAVPRSRFLPEAVREAAAEDRPLPIGHGATCSQPTTVRHMLVLLDVHPGQRVLDVGSGSGWTTALLAHLVGPAGEVLGVELEPELVETARPRLTDPWSQVVVARPGVLGAPDRGPWDRVLVSAEGTVATADVLAAQLADGGRLICPVGDQLLELERHGDQVTRRDTGGSWRFVPLR</sequence>
<keyword evidence="13" id="KW-1185">Reference proteome</keyword>